<feature type="compositionally biased region" description="Low complexity" evidence="1">
    <location>
        <begin position="98"/>
        <end position="119"/>
    </location>
</feature>
<organism evidence="2 3">
    <name type="scientific">Stephania japonica</name>
    <dbReference type="NCBI Taxonomy" id="461633"/>
    <lineage>
        <taxon>Eukaryota</taxon>
        <taxon>Viridiplantae</taxon>
        <taxon>Streptophyta</taxon>
        <taxon>Embryophyta</taxon>
        <taxon>Tracheophyta</taxon>
        <taxon>Spermatophyta</taxon>
        <taxon>Magnoliopsida</taxon>
        <taxon>Ranunculales</taxon>
        <taxon>Menispermaceae</taxon>
        <taxon>Menispermoideae</taxon>
        <taxon>Cissampelideae</taxon>
        <taxon>Stephania</taxon>
    </lineage>
</organism>
<evidence type="ECO:0000313" key="3">
    <source>
        <dbReference type="Proteomes" id="UP001417504"/>
    </source>
</evidence>
<sequence>MAVEEKKKSRRKKNREEEKEPVSKKKERKAYEFPGQKRDPPEERDPLRIFYESLYEQLPGCEMAQFWMMENGLLPLEVAKQVYEKKQKKNHQQRLSSPIKTIKSVTVKKNTSTPSKSNSLESKTVLKQLKKRKLAAEDRSDNDDDNFVPVAKKKVKK</sequence>
<reference evidence="2 3" key="1">
    <citation type="submission" date="2024-01" db="EMBL/GenBank/DDBJ databases">
        <title>Genome assemblies of Stephania.</title>
        <authorList>
            <person name="Yang L."/>
        </authorList>
    </citation>
    <scope>NUCLEOTIDE SEQUENCE [LARGE SCALE GENOMIC DNA]</scope>
    <source>
        <strain evidence="2">QJT</strain>
        <tissue evidence="2">Leaf</tissue>
    </source>
</reference>
<feature type="compositionally biased region" description="Basic and acidic residues" evidence="1">
    <location>
        <begin position="14"/>
        <end position="45"/>
    </location>
</feature>
<gene>
    <name evidence="2" type="ORF">Sjap_010004</name>
</gene>
<dbReference type="PANTHER" id="PTHR33828:SF2">
    <property type="entry name" value="NUCLEOLIN"/>
    <property type="match status" value="1"/>
</dbReference>
<keyword evidence="3" id="KW-1185">Reference proteome</keyword>
<feature type="region of interest" description="Disordered" evidence="1">
    <location>
        <begin position="1"/>
        <end position="45"/>
    </location>
</feature>
<comment type="caution">
    <text evidence="2">The sequence shown here is derived from an EMBL/GenBank/DDBJ whole genome shotgun (WGS) entry which is preliminary data.</text>
</comment>
<feature type="region of interest" description="Disordered" evidence="1">
    <location>
        <begin position="85"/>
        <end position="157"/>
    </location>
</feature>
<dbReference type="EMBL" id="JBBNAE010000004">
    <property type="protein sequence ID" value="KAK9129517.1"/>
    <property type="molecule type" value="Genomic_DNA"/>
</dbReference>
<accession>A0AAP0P396</accession>
<evidence type="ECO:0000256" key="1">
    <source>
        <dbReference type="SAM" id="MobiDB-lite"/>
    </source>
</evidence>
<name>A0AAP0P396_9MAGN</name>
<evidence type="ECO:0000313" key="2">
    <source>
        <dbReference type="EMBL" id="KAK9129517.1"/>
    </source>
</evidence>
<dbReference type="Proteomes" id="UP001417504">
    <property type="component" value="Unassembled WGS sequence"/>
</dbReference>
<protein>
    <submittedName>
        <fullName evidence="2">Uncharacterized protein</fullName>
    </submittedName>
</protein>
<dbReference type="PANTHER" id="PTHR33828">
    <property type="entry name" value="OS05G0596200 PROTEIN"/>
    <property type="match status" value="1"/>
</dbReference>
<proteinExistence type="predicted"/>
<dbReference type="AlphaFoldDB" id="A0AAP0P396"/>